<evidence type="ECO:0000256" key="5">
    <source>
        <dbReference type="ARBA" id="ARBA00023136"/>
    </source>
</evidence>
<dbReference type="InterPro" id="IPR001194">
    <property type="entry name" value="cDENN_dom"/>
</dbReference>
<feature type="transmembrane region" description="Helical" evidence="9">
    <location>
        <begin position="6"/>
        <end position="27"/>
    </location>
</feature>
<name>A0AAD9QTA8_ACRCE</name>
<dbReference type="Gene3D" id="3.40.50.11500">
    <property type="match status" value="1"/>
</dbReference>
<dbReference type="Gene3D" id="6.10.140.1000">
    <property type="match status" value="1"/>
</dbReference>
<dbReference type="InterPro" id="IPR002809">
    <property type="entry name" value="EMC3/TMCO1"/>
</dbReference>
<dbReference type="GO" id="GO:0032456">
    <property type="term" value="P:endocytic recycling"/>
    <property type="evidence" value="ECO:0007669"/>
    <property type="project" value="TreeGrafter"/>
</dbReference>
<dbReference type="InterPro" id="IPR043153">
    <property type="entry name" value="DENN_C"/>
</dbReference>
<dbReference type="SMART" id="SM00801">
    <property type="entry name" value="dDENN"/>
    <property type="match status" value="1"/>
</dbReference>
<accession>A0AAD9QTA8</accession>
<dbReference type="GO" id="GO:0005085">
    <property type="term" value="F:guanyl-nucleotide exchange factor activity"/>
    <property type="evidence" value="ECO:0007669"/>
    <property type="project" value="InterPro"/>
</dbReference>
<keyword evidence="4 9" id="KW-1133">Transmembrane helix</keyword>
<dbReference type="PANTHER" id="PTHR13196">
    <property type="entry name" value="DENN DOMAIN-CONTAINING"/>
    <property type="match status" value="1"/>
</dbReference>
<evidence type="ECO:0000256" key="3">
    <source>
        <dbReference type="ARBA" id="ARBA00022692"/>
    </source>
</evidence>
<evidence type="ECO:0000313" key="11">
    <source>
        <dbReference type="EMBL" id="KAK2566993.1"/>
    </source>
</evidence>
<keyword evidence="3 9" id="KW-0812">Transmembrane</keyword>
<keyword evidence="7" id="KW-0175">Coiled coil</keyword>
<evidence type="ECO:0000256" key="7">
    <source>
        <dbReference type="SAM" id="Coils"/>
    </source>
</evidence>
<keyword evidence="6" id="KW-0968">Cytoplasmic vesicle</keyword>
<dbReference type="EMBL" id="JARQWQ010000015">
    <property type="protein sequence ID" value="KAK2566993.1"/>
    <property type="molecule type" value="Genomic_DNA"/>
</dbReference>
<organism evidence="11 12">
    <name type="scientific">Acropora cervicornis</name>
    <name type="common">Staghorn coral</name>
    <dbReference type="NCBI Taxonomy" id="6130"/>
    <lineage>
        <taxon>Eukaryota</taxon>
        <taxon>Metazoa</taxon>
        <taxon>Cnidaria</taxon>
        <taxon>Anthozoa</taxon>
        <taxon>Hexacorallia</taxon>
        <taxon>Scleractinia</taxon>
        <taxon>Astrocoeniina</taxon>
        <taxon>Acroporidae</taxon>
        <taxon>Acropora</taxon>
    </lineage>
</organism>
<feature type="transmembrane region" description="Helical" evidence="9">
    <location>
        <begin position="89"/>
        <end position="107"/>
    </location>
</feature>
<feature type="region of interest" description="Disordered" evidence="8">
    <location>
        <begin position="724"/>
        <end position="810"/>
    </location>
</feature>
<gene>
    <name evidence="11" type="ORF">P5673_008763</name>
</gene>
<dbReference type="FunFam" id="3.30.450.200:FF:000003">
    <property type="entry name" value="DENN domain containing 1A"/>
    <property type="match status" value="1"/>
</dbReference>
<dbReference type="InterPro" id="IPR005112">
    <property type="entry name" value="dDENN_dom"/>
</dbReference>
<dbReference type="Pfam" id="PF03456">
    <property type="entry name" value="uDENN"/>
    <property type="match status" value="1"/>
</dbReference>
<feature type="coiled-coil region" evidence="7">
    <location>
        <begin position="33"/>
        <end position="87"/>
    </location>
</feature>
<dbReference type="SMART" id="SM00799">
    <property type="entry name" value="DENN"/>
    <property type="match status" value="1"/>
</dbReference>
<dbReference type="InterPro" id="IPR005113">
    <property type="entry name" value="uDENN_dom"/>
</dbReference>
<feature type="compositionally biased region" description="Polar residues" evidence="8">
    <location>
        <begin position="744"/>
        <end position="758"/>
    </location>
</feature>
<reference evidence="11" key="2">
    <citation type="journal article" date="2023" name="Science">
        <title>Genomic signatures of disease resistance in endangered staghorn corals.</title>
        <authorList>
            <person name="Vollmer S.V."/>
            <person name="Selwyn J.D."/>
            <person name="Despard B.A."/>
            <person name="Roesel C.L."/>
        </authorList>
    </citation>
    <scope>NUCLEOTIDE SEQUENCE</scope>
    <source>
        <strain evidence="11">K2</strain>
    </source>
</reference>
<dbReference type="GO" id="GO:0016020">
    <property type="term" value="C:membrane"/>
    <property type="evidence" value="ECO:0007669"/>
    <property type="project" value="UniProtKB-SubCell"/>
</dbReference>
<proteinExistence type="predicted"/>
<dbReference type="Proteomes" id="UP001249851">
    <property type="component" value="Unassembled WGS sequence"/>
</dbReference>
<evidence type="ECO:0000259" key="10">
    <source>
        <dbReference type="PROSITE" id="PS50211"/>
    </source>
</evidence>
<sequence>MLADTVLILFISIATAFLSEGITYLLVYRTDKYKKLTAEVEKDSKKLEKRKETISDLPRQGGQKKKMERVEEKLKNHNRDLSMVKMKSMFAIGFTFTALIGMFNSIFDGRVVAKLPFVPHSWLQGLSHRNLMGTDFTDCSFIFLYILCTMSVRQNVQKMLGFAPSRAASKVGGLLSPPQGGLFLPFLEIDSCNNLPQRKRHEKEEEEEKEESLFPLTWLSPDKIFECFVEVSAPEVNGEGPAIKFIHPIDFDEKDALKTIPQFCFPCVSSSDAVQHYTFVLTDMDRIFRFGFCRYSPDVKTCLCMLSYLPWFKGFYELLNRLSNFRRESKDSDVLQILNFLLSQSPPKSGSPLTVTTGDVTKDFIFEAPDTSKLPTIPEDRNLTDYFAAVEPLNMILIFASAPMPFLIGIHASLMPKVRQMPLDEVVIVDADTNVVESPFDDLAQLPSDTVSTLKSTLKKPVYPIKDKVSKAFLRAMVSLIGSYRDALRLKPGEKIIFDRDIFVQSKSNSTKHLLELILQLQLFEQFIAERLDMLNAGRGFNDAFEEQIGLQAELDRVRWKTQYQLWMKETKKSGGVLLDKTEEKMKKTWKGVMENLYNAKTGIKSHLNEVKDKLKGKEDEEQEEYHKRAYSSPISSRPFSTYKLSPRFNKRRTVSPVESDTIKLETMSQRKPPPRPPPPRPYSSERRPRTSALSTSEFSPKLQAGCSAPNLLGDARVGELVSLNDDSSNKSNQSSSAPSAFDNQSLVHDQDSSQLGSTEKPVDSSLCRTRLGRRNPNGSDASLERSGSSPSRPKPPVPERPALVTKKSLGSVDAILETSSGRPSDVMSPLRPVSLSLLEDTMASLPSDTQEFFFPDSDIKLLNLSANESNSKTSVSYSSDLLANSSCRESSGSSRNHVESMRIKRNSGSYDNLSRTNLEMTTLNREINSEQTKTDNKQQTSNPEHNWVSFG</sequence>
<evidence type="ECO:0000256" key="6">
    <source>
        <dbReference type="ARBA" id="ARBA00023329"/>
    </source>
</evidence>
<evidence type="ECO:0000256" key="1">
    <source>
        <dbReference type="ARBA" id="ARBA00004132"/>
    </source>
</evidence>
<evidence type="ECO:0000313" key="12">
    <source>
        <dbReference type="Proteomes" id="UP001249851"/>
    </source>
</evidence>
<dbReference type="SMART" id="SM01415">
    <property type="entry name" value="DUF106"/>
    <property type="match status" value="1"/>
</dbReference>
<evidence type="ECO:0000256" key="8">
    <source>
        <dbReference type="SAM" id="MobiDB-lite"/>
    </source>
</evidence>
<dbReference type="PROSITE" id="PS50211">
    <property type="entry name" value="DENN"/>
    <property type="match status" value="1"/>
</dbReference>
<dbReference type="GO" id="GO:0030136">
    <property type="term" value="C:clathrin-coated vesicle"/>
    <property type="evidence" value="ECO:0007669"/>
    <property type="project" value="UniProtKB-SubCell"/>
</dbReference>
<dbReference type="Pfam" id="PF01956">
    <property type="entry name" value="EMC3_TMCO1"/>
    <property type="match status" value="1"/>
</dbReference>
<dbReference type="SMART" id="SM00800">
    <property type="entry name" value="uDENN"/>
    <property type="match status" value="1"/>
</dbReference>
<reference evidence="11" key="1">
    <citation type="journal article" date="2023" name="G3 (Bethesda)">
        <title>Whole genome assembly and annotation of the endangered Caribbean coral Acropora cervicornis.</title>
        <authorList>
            <person name="Selwyn J.D."/>
            <person name="Vollmer S.V."/>
        </authorList>
    </citation>
    <scope>NUCLEOTIDE SEQUENCE</scope>
    <source>
        <strain evidence="11">K2</strain>
    </source>
</reference>
<dbReference type="InterPro" id="IPR037516">
    <property type="entry name" value="Tripartite_DENN"/>
</dbReference>
<dbReference type="AlphaFoldDB" id="A0AAD9QTA8"/>
<feature type="compositionally biased region" description="Low complexity" evidence="8">
    <location>
        <begin position="886"/>
        <end position="895"/>
    </location>
</feature>
<feature type="compositionally biased region" description="Polar residues" evidence="8">
    <location>
        <begin position="907"/>
        <end position="945"/>
    </location>
</feature>
<feature type="region of interest" description="Disordered" evidence="8">
    <location>
        <begin position="609"/>
        <end position="706"/>
    </location>
</feature>
<comment type="subcellular location">
    <subcellularLocation>
        <location evidence="1">Cytoplasmic vesicle</location>
        <location evidence="1">Clathrin-coated vesicle</location>
    </subcellularLocation>
    <subcellularLocation>
        <location evidence="2">Membrane</location>
        <topology evidence="2">Multi-pass membrane protein</topology>
    </subcellularLocation>
</comment>
<evidence type="ECO:0000256" key="2">
    <source>
        <dbReference type="ARBA" id="ARBA00004141"/>
    </source>
</evidence>
<keyword evidence="12" id="KW-1185">Reference proteome</keyword>
<dbReference type="InterPro" id="IPR040032">
    <property type="entry name" value="DENND1A/B/C"/>
</dbReference>
<dbReference type="Pfam" id="PF02141">
    <property type="entry name" value="DENN"/>
    <property type="match status" value="1"/>
</dbReference>
<protein>
    <submittedName>
        <fullName evidence="11">DENN domain-containing protein 1A</fullName>
    </submittedName>
</protein>
<feature type="compositionally biased region" description="Polar residues" evidence="8">
    <location>
        <begin position="633"/>
        <end position="644"/>
    </location>
</feature>
<dbReference type="Gene3D" id="3.30.450.200">
    <property type="match status" value="1"/>
</dbReference>
<dbReference type="GO" id="GO:0006897">
    <property type="term" value="P:endocytosis"/>
    <property type="evidence" value="ECO:0007669"/>
    <property type="project" value="TreeGrafter"/>
</dbReference>
<dbReference type="GO" id="GO:1901981">
    <property type="term" value="F:phosphatidylinositol phosphate binding"/>
    <property type="evidence" value="ECO:0007669"/>
    <property type="project" value="TreeGrafter"/>
</dbReference>
<dbReference type="GO" id="GO:0005829">
    <property type="term" value="C:cytosol"/>
    <property type="evidence" value="ECO:0007669"/>
    <property type="project" value="TreeGrafter"/>
</dbReference>
<dbReference type="PANTHER" id="PTHR13196:SF14">
    <property type="entry name" value="UDENN DOMAIN-CONTAINING PROTEIN"/>
    <property type="match status" value="1"/>
</dbReference>
<feature type="compositionally biased region" description="Basic and acidic residues" evidence="8">
    <location>
        <begin position="609"/>
        <end position="619"/>
    </location>
</feature>
<comment type="caution">
    <text evidence="11">The sequence shown here is derived from an EMBL/GenBank/DDBJ whole genome shotgun (WGS) entry which is preliminary data.</text>
</comment>
<feature type="compositionally biased region" description="Low complexity" evidence="8">
    <location>
        <begin position="724"/>
        <end position="743"/>
    </location>
</feature>
<feature type="domain" description="UDENN" evidence="10">
    <location>
        <begin position="225"/>
        <end position="538"/>
    </location>
</feature>
<evidence type="ECO:0000256" key="4">
    <source>
        <dbReference type="ARBA" id="ARBA00022989"/>
    </source>
</evidence>
<evidence type="ECO:0000256" key="9">
    <source>
        <dbReference type="SAM" id="Phobius"/>
    </source>
</evidence>
<feature type="region of interest" description="Disordered" evidence="8">
    <location>
        <begin position="885"/>
        <end position="952"/>
    </location>
</feature>
<keyword evidence="5 9" id="KW-0472">Membrane</keyword>